<name>A0A9Q5D6C3_9BACT</name>
<reference evidence="6" key="1">
    <citation type="submission" date="2020-05" db="EMBL/GenBank/DDBJ databases">
        <title>Chitinophaga laudate sp. nov., isolated from a tropical peat swamp.</title>
        <authorList>
            <person name="Goh C.B.S."/>
            <person name="Lee M.S."/>
            <person name="Parimannan S."/>
            <person name="Pasbakhsh P."/>
            <person name="Yule C.M."/>
            <person name="Rajandas H."/>
            <person name="Loke S."/>
            <person name="Croft L."/>
            <person name="Tan J.B.L."/>
        </authorList>
    </citation>
    <scope>NUCLEOTIDE SEQUENCE</scope>
    <source>
        <strain evidence="6">Mgbs1</strain>
    </source>
</reference>
<evidence type="ECO:0000256" key="3">
    <source>
        <dbReference type="ARBA" id="ARBA00022691"/>
    </source>
</evidence>
<dbReference type="SUPFAM" id="SSF46785">
    <property type="entry name" value="Winged helix' DNA-binding domain"/>
    <property type="match status" value="1"/>
</dbReference>
<dbReference type="InterPro" id="IPR049480">
    <property type="entry name" value="BVU_1015-like_N"/>
</dbReference>
<keyword evidence="7" id="KW-1185">Reference proteome</keyword>
<dbReference type="CDD" id="cd02440">
    <property type="entry name" value="AdoMet_MTases"/>
    <property type="match status" value="1"/>
</dbReference>
<evidence type="ECO:0000259" key="4">
    <source>
        <dbReference type="Pfam" id="PF00891"/>
    </source>
</evidence>
<dbReference type="InterPro" id="IPR036390">
    <property type="entry name" value="WH_DNA-bd_sf"/>
</dbReference>
<sequence>MPNRENHLFVFNKETKTALQAKEAALWLAFAPVAFQATRALRDMGILTAVSESGSAGITIEEVMEKTNMNRYAVRVLLEAGLGMELVIVNDKKYTLTKTGYFILHDQLTRINMDFTQDICYKGMYHLQDSLKEGKPEGLKELGPWDTIYPGLSLLPPAVGKSWFDFDHYYSDLATPGALDIVFENNPKRLLDIGGNTGKWALACTAKDPEVEVTIFDIPGQANIAQQKMKEAGVENRVHFHIANILHEEIPFPTGFDAIWMSQFLDCFSEAEIVSILSRCREALNDNGTIYILEPFWNRQQFKSAAFCLQQTSLYFTAMANGNSQMYHTDDFFQCIDNAGLVVTEENNKMGLNYTLLKVKKK</sequence>
<dbReference type="InterPro" id="IPR016461">
    <property type="entry name" value="COMT-like"/>
</dbReference>
<evidence type="ECO:0000313" key="7">
    <source>
        <dbReference type="Proteomes" id="UP000281028"/>
    </source>
</evidence>
<dbReference type="InterPro" id="IPR001077">
    <property type="entry name" value="COMT_C"/>
</dbReference>
<dbReference type="InterPro" id="IPR029063">
    <property type="entry name" value="SAM-dependent_MTases_sf"/>
</dbReference>
<keyword evidence="1 6" id="KW-0489">Methyltransferase</keyword>
<evidence type="ECO:0000313" key="6">
    <source>
        <dbReference type="EMBL" id="NSL90451.1"/>
    </source>
</evidence>
<dbReference type="PANTHER" id="PTHR43712:SF2">
    <property type="entry name" value="O-METHYLTRANSFERASE CICE"/>
    <property type="match status" value="1"/>
</dbReference>
<dbReference type="Proteomes" id="UP000281028">
    <property type="component" value="Unassembled WGS sequence"/>
</dbReference>
<protein>
    <submittedName>
        <fullName evidence="6">Methyltransferase</fullName>
    </submittedName>
</protein>
<dbReference type="Gene3D" id="3.40.50.150">
    <property type="entry name" value="Vaccinia Virus protein VP39"/>
    <property type="match status" value="1"/>
</dbReference>
<keyword evidence="3" id="KW-0949">S-adenosyl-L-methionine</keyword>
<keyword evidence="2" id="KW-0808">Transferase</keyword>
<proteinExistence type="predicted"/>
<dbReference type="EMBL" id="RIAR02000001">
    <property type="protein sequence ID" value="NSL90451.1"/>
    <property type="molecule type" value="Genomic_DNA"/>
</dbReference>
<feature type="domain" description="BVU-1015-like N-terminal dimerisation-like" evidence="5">
    <location>
        <begin position="25"/>
        <end position="94"/>
    </location>
</feature>
<feature type="domain" description="O-methyltransferase C-terminal" evidence="4">
    <location>
        <begin position="188"/>
        <end position="325"/>
    </location>
</feature>
<dbReference type="Pfam" id="PF00891">
    <property type="entry name" value="Methyltransf_2"/>
    <property type="match status" value="1"/>
</dbReference>
<comment type="caution">
    <text evidence="6">The sequence shown here is derived from an EMBL/GenBank/DDBJ whole genome shotgun (WGS) entry which is preliminary data.</text>
</comment>
<evidence type="ECO:0000259" key="5">
    <source>
        <dbReference type="Pfam" id="PF21212"/>
    </source>
</evidence>
<dbReference type="Gene3D" id="1.10.10.10">
    <property type="entry name" value="Winged helix-like DNA-binding domain superfamily/Winged helix DNA-binding domain"/>
    <property type="match status" value="1"/>
</dbReference>
<dbReference type="PANTHER" id="PTHR43712">
    <property type="entry name" value="PUTATIVE (AFU_ORTHOLOGUE AFUA_4G14580)-RELATED"/>
    <property type="match status" value="1"/>
</dbReference>
<dbReference type="GO" id="GO:0032259">
    <property type="term" value="P:methylation"/>
    <property type="evidence" value="ECO:0007669"/>
    <property type="project" value="UniProtKB-KW"/>
</dbReference>
<dbReference type="Pfam" id="PF21212">
    <property type="entry name" value="Dimerisation2-like_dom"/>
    <property type="match status" value="1"/>
</dbReference>
<dbReference type="Gene3D" id="1.20.58.1390">
    <property type="match status" value="1"/>
</dbReference>
<dbReference type="SUPFAM" id="SSF53335">
    <property type="entry name" value="S-adenosyl-L-methionine-dependent methyltransferases"/>
    <property type="match status" value="1"/>
</dbReference>
<evidence type="ECO:0000256" key="1">
    <source>
        <dbReference type="ARBA" id="ARBA00022603"/>
    </source>
</evidence>
<dbReference type="GO" id="GO:0008171">
    <property type="term" value="F:O-methyltransferase activity"/>
    <property type="evidence" value="ECO:0007669"/>
    <property type="project" value="InterPro"/>
</dbReference>
<dbReference type="InterPro" id="IPR036388">
    <property type="entry name" value="WH-like_DNA-bd_sf"/>
</dbReference>
<dbReference type="PIRSF" id="PIRSF005739">
    <property type="entry name" value="O-mtase"/>
    <property type="match status" value="1"/>
</dbReference>
<accession>A0A9Q5D6C3</accession>
<dbReference type="PROSITE" id="PS51683">
    <property type="entry name" value="SAM_OMT_II"/>
    <property type="match status" value="1"/>
</dbReference>
<gene>
    <name evidence="6" type="ORF">ECE50_026750</name>
</gene>
<dbReference type="AlphaFoldDB" id="A0A9Q5D6C3"/>
<organism evidence="6 7">
    <name type="scientific">Chitinophaga solisilvae</name>
    <dbReference type="NCBI Taxonomy" id="1233460"/>
    <lineage>
        <taxon>Bacteria</taxon>
        <taxon>Pseudomonadati</taxon>
        <taxon>Bacteroidota</taxon>
        <taxon>Chitinophagia</taxon>
        <taxon>Chitinophagales</taxon>
        <taxon>Chitinophagaceae</taxon>
        <taxon>Chitinophaga</taxon>
    </lineage>
</organism>
<evidence type="ECO:0000256" key="2">
    <source>
        <dbReference type="ARBA" id="ARBA00022679"/>
    </source>
</evidence>